<organism evidence="1 2">
    <name type="scientific">Acropora cervicornis</name>
    <name type="common">Staghorn coral</name>
    <dbReference type="NCBI Taxonomy" id="6130"/>
    <lineage>
        <taxon>Eukaryota</taxon>
        <taxon>Metazoa</taxon>
        <taxon>Cnidaria</taxon>
        <taxon>Anthozoa</taxon>
        <taxon>Hexacorallia</taxon>
        <taxon>Scleractinia</taxon>
        <taxon>Astrocoeniina</taxon>
        <taxon>Acroporidae</taxon>
        <taxon>Acropora</taxon>
    </lineage>
</organism>
<keyword evidence="2" id="KW-1185">Reference proteome</keyword>
<evidence type="ECO:0000313" key="2">
    <source>
        <dbReference type="Proteomes" id="UP001249851"/>
    </source>
</evidence>
<dbReference type="EMBL" id="JARQWQ010000345">
    <property type="protein sequence ID" value="KAK2546668.1"/>
    <property type="molecule type" value="Genomic_DNA"/>
</dbReference>
<sequence>MISLRSSRPNRPLILKKALLSSTSKLLLTSGKEWSCRRLCPHSGAALCRALLRDRLEKSVVAARLFATDSNNAAITRIDSFTSTPSSEIPTLLIAGFIAVVRVGALAPFIFVSFVEVADLMVSVSMSCAWQKYPTPASKASIAVRRPFLDNASSFDLISLISRWMSSRILLAVTSPSFRFSAALSRALLTSKQSFFRQLPSVLGSIDQRMICGNDKLQQCQG</sequence>
<accession>A0AAD9PPJ2</accession>
<reference evidence="1" key="2">
    <citation type="journal article" date="2023" name="Science">
        <title>Genomic signatures of disease resistance in endangered staghorn corals.</title>
        <authorList>
            <person name="Vollmer S.V."/>
            <person name="Selwyn J.D."/>
            <person name="Despard B.A."/>
            <person name="Roesel C.L."/>
        </authorList>
    </citation>
    <scope>NUCLEOTIDE SEQUENCE</scope>
    <source>
        <strain evidence="1">K2</strain>
    </source>
</reference>
<evidence type="ECO:0000313" key="1">
    <source>
        <dbReference type="EMBL" id="KAK2546668.1"/>
    </source>
</evidence>
<gene>
    <name evidence="1" type="ORF">P5673_033720</name>
</gene>
<comment type="caution">
    <text evidence="1">The sequence shown here is derived from an EMBL/GenBank/DDBJ whole genome shotgun (WGS) entry which is preliminary data.</text>
</comment>
<protein>
    <submittedName>
        <fullName evidence="1">Uncharacterized protein</fullName>
    </submittedName>
</protein>
<dbReference type="AlphaFoldDB" id="A0AAD9PPJ2"/>
<reference evidence="1" key="1">
    <citation type="journal article" date="2023" name="G3 (Bethesda)">
        <title>Whole genome assembly and annotation of the endangered Caribbean coral Acropora cervicornis.</title>
        <authorList>
            <person name="Selwyn J.D."/>
            <person name="Vollmer S.V."/>
        </authorList>
    </citation>
    <scope>NUCLEOTIDE SEQUENCE</scope>
    <source>
        <strain evidence="1">K2</strain>
    </source>
</reference>
<name>A0AAD9PPJ2_ACRCE</name>
<dbReference type="Proteomes" id="UP001249851">
    <property type="component" value="Unassembled WGS sequence"/>
</dbReference>
<proteinExistence type="predicted"/>